<dbReference type="RefSeq" id="WP_160499463.1">
    <property type="nucleotide sequence ID" value="NZ_WUBI01000003.1"/>
</dbReference>
<dbReference type="InterPro" id="IPR012349">
    <property type="entry name" value="Split_barrel_FMN-bd"/>
</dbReference>
<dbReference type="Pfam" id="PF01243">
    <property type="entry name" value="PNPOx_N"/>
    <property type="match status" value="1"/>
</dbReference>
<proteinExistence type="predicted"/>
<evidence type="ECO:0000259" key="1">
    <source>
        <dbReference type="Pfam" id="PF01243"/>
    </source>
</evidence>
<gene>
    <name evidence="2" type="ORF">GRF59_19860</name>
</gene>
<dbReference type="PANTHER" id="PTHR34818:SF1">
    <property type="entry name" value="PROTEIN BLI-3"/>
    <property type="match status" value="1"/>
</dbReference>
<dbReference type="SUPFAM" id="SSF50475">
    <property type="entry name" value="FMN-binding split barrel"/>
    <property type="match status" value="1"/>
</dbReference>
<dbReference type="Proteomes" id="UP000460318">
    <property type="component" value="Unassembled WGS sequence"/>
</dbReference>
<dbReference type="InterPro" id="IPR052917">
    <property type="entry name" value="Stress-Dev_Protein"/>
</dbReference>
<protein>
    <submittedName>
        <fullName evidence="2">General stress protein</fullName>
    </submittedName>
</protein>
<keyword evidence="3" id="KW-1185">Reference proteome</keyword>
<evidence type="ECO:0000313" key="3">
    <source>
        <dbReference type="Proteomes" id="UP000460318"/>
    </source>
</evidence>
<dbReference type="PANTHER" id="PTHR34818">
    <property type="entry name" value="PROTEIN BLI-3"/>
    <property type="match status" value="1"/>
</dbReference>
<accession>A0A7X3LHI9</accession>
<feature type="domain" description="Pyridoxamine 5'-phosphate oxidase N-terminal" evidence="1">
    <location>
        <begin position="7"/>
        <end position="128"/>
    </location>
</feature>
<dbReference type="Gene3D" id="2.30.110.10">
    <property type="entry name" value="Electron Transport, Fmn-binding Protein, Chain A"/>
    <property type="match status" value="1"/>
</dbReference>
<comment type="caution">
    <text evidence="2">The sequence shown here is derived from an EMBL/GenBank/DDBJ whole genome shotgun (WGS) entry which is preliminary data.</text>
</comment>
<reference evidence="2 3" key="1">
    <citation type="submission" date="2019-12" db="EMBL/GenBank/DDBJ databases">
        <title>Paenibacillus sp. nov., an endophytic bacterium isolated from the stem of Dendrobium.</title>
        <authorList>
            <person name="Zhao R."/>
        </authorList>
    </citation>
    <scope>NUCLEOTIDE SEQUENCE [LARGE SCALE GENOMIC DNA]</scope>
    <source>
        <strain evidence="2 3">HJL G12</strain>
    </source>
</reference>
<dbReference type="InterPro" id="IPR011576">
    <property type="entry name" value="Pyridox_Oxase_N"/>
</dbReference>
<dbReference type="AlphaFoldDB" id="A0A7X3LHI9"/>
<sequence length="139" mass="15993">MEAKIVMEQNLAKVLDHNEFCAFATIEGNRPKQRYMALYNQGLSIHLVSDRKTHKVEELQENPHVSLLLGYEKGGTKDVVEIEGTCTVSDNNELRKQVWKPEFEKMFSGPDDPDYVILQVKPVRIEFTSSSGEKHEWVE</sequence>
<dbReference type="EMBL" id="WUBI01000003">
    <property type="protein sequence ID" value="MWV45876.1"/>
    <property type="molecule type" value="Genomic_DNA"/>
</dbReference>
<organism evidence="2 3">
    <name type="scientific">Paenibacillus dendrobii</name>
    <dbReference type="NCBI Taxonomy" id="2691084"/>
    <lineage>
        <taxon>Bacteria</taxon>
        <taxon>Bacillati</taxon>
        <taxon>Bacillota</taxon>
        <taxon>Bacilli</taxon>
        <taxon>Bacillales</taxon>
        <taxon>Paenibacillaceae</taxon>
        <taxon>Paenibacillus</taxon>
    </lineage>
</organism>
<name>A0A7X3LHI9_9BACL</name>
<evidence type="ECO:0000313" key="2">
    <source>
        <dbReference type="EMBL" id="MWV45876.1"/>
    </source>
</evidence>